<evidence type="ECO:0000259" key="7">
    <source>
        <dbReference type="PROSITE" id="PS50109"/>
    </source>
</evidence>
<keyword evidence="6" id="KW-0902">Two-component regulatory system</keyword>
<feature type="domain" description="Histidine kinase" evidence="7">
    <location>
        <begin position="292"/>
        <end position="509"/>
    </location>
</feature>
<evidence type="ECO:0000256" key="6">
    <source>
        <dbReference type="ARBA" id="ARBA00023012"/>
    </source>
</evidence>
<dbReference type="PANTHER" id="PTHR43711">
    <property type="entry name" value="TWO-COMPONENT HISTIDINE KINASE"/>
    <property type="match status" value="1"/>
</dbReference>
<dbReference type="InterPro" id="IPR003594">
    <property type="entry name" value="HATPase_dom"/>
</dbReference>
<keyword evidence="4" id="KW-0808">Transferase</keyword>
<dbReference type="SMART" id="SM00387">
    <property type="entry name" value="HATPase_c"/>
    <property type="match status" value="1"/>
</dbReference>
<evidence type="ECO:0000256" key="2">
    <source>
        <dbReference type="ARBA" id="ARBA00012438"/>
    </source>
</evidence>
<dbReference type="PROSITE" id="PS50109">
    <property type="entry name" value="HIS_KIN"/>
    <property type="match status" value="1"/>
</dbReference>
<dbReference type="RefSeq" id="WP_167217689.1">
    <property type="nucleotide sequence ID" value="NZ_CP050063.1"/>
</dbReference>
<evidence type="ECO:0000256" key="4">
    <source>
        <dbReference type="ARBA" id="ARBA00022679"/>
    </source>
</evidence>
<dbReference type="PANTHER" id="PTHR43711:SF1">
    <property type="entry name" value="HISTIDINE KINASE 1"/>
    <property type="match status" value="1"/>
</dbReference>
<dbReference type="Pfam" id="PF00512">
    <property type="entry name" value="HisKA"/>
    <property type="match status" value="1"/>
</dbReference>
<dbReference type="InterPro" id="IPR036890">
    <property type="entry name" value="HATPase_C_sf"/>
</dbReference>
<keyword evidence="5 8" id="KW-0418">Kinase</keyword>
<evidence type="ECO:0000256" key="5">
    <source>
        <dbReference type="ARBA" id="ARBA00022777"/>
    </source>
</evidence>
<dbReference type="GO" id="GO:0000155">
    <property type="term" value="F:phosphorelay sensor kinase activity"/>
    <property type="evidence" value="ECO:0007669"/>
    <property type="project" value="InterPro"/>
</dbReference>
<dbReference type="Gene3D" id="1.10.287.130">
    <property type="match status" value="1"/>
</dbReference>
<keyword evidence="9" id="KW-1185">Reference proteome</keyword>
<dbReference type="SUPFAM" id="SSF55874">
    <property type="entry name" value="ATPase domain of HSP90 chaperone/DNA topoisomerase II/histidine kinase"/>
    <property type="match status" value="1"/>
</dbReference>
<dbReference type="EMBL" id="CP050063">
    <property type="protein sequence ID" value="QIP17130.1"/>
    <property type="molecule type" value="Genomic_DNA"/>
</dbReference>
<dbReference type="KEGG" id="spib:G8759_33080"/>
<dbReference type="CDD" id="cd00082">
    <property type="entry name" value="HisKA"/>
    <property type="match status" value="1"/>
</dbReference>
<dbReference type="Proteomes" id="UP000501802">
    <property type="component" value="Chromosome"/>
</dbReference>
<reference evidence="8 9" key="1">
    <citation type="submission" date="2020-03" db="EMBL/GenBank/DDBJ databases">
        <authorList>
            <person name="Kim M.K."/>
        </authorList>
    </citation>
    <scope>NUCLEOTIDE SEQUENCE [LARGE SCALE GENOMIC DNA]</scope>
    <source>
        <strain evidence="8 9">BT328</strain>
    </source>
</reference>
<evidence type="ECO:0000256" key="1">
    <source>
        <dbReference type="ARBA" id="ARBA00000085"/>
    </source>
</evidence>
<dbReference type="Gene3D" id="3.30.565.10">
    <property type="entry name" value="Histidine kinase-like ATPase, C-terminal domain"/>
    <property type="match status" value="1"/>
</dbReference>
<dbReference type="AlphaFoldDB" id="A0A6G9AXI5"/>
<evidence type="ECO:0000256" key="3">
    <source>
        <dbReference type="ARBA" id="ARBA00022553"/>
    </source>
</evidence>
<dbReference type="SMART" id="SM00388">
    <property type="entry name" value="HisKA"/>
    <property type="match status" value="1"/>
</dbReference>
<sequence>MIDFKALEKRFRTIEATEIGPKLQEAYIAEVLSFLNADGCYILQERDEWTATVQFSSLAKSAALPLNPAQLNDLTQENSFFFDPNFTPRRALKGLLGSYRQVAGFRLSNYTFKGWILIGWKMQTDILPDEVEDILYRFGDKVLISSLSLQRIALEQQYRFLFGIVPQAVVLVNEEDETSWVNQAAIELLDLEQGDLRPPPANLSLGMLKLRNQALNLDAINHTAAEFIHNPNFSIKEWLWIFSDRILSVLTRPIFSPYFKGRIWLFNDVTELYHKNQQLSDANREIENLISVIAHDLKSPLATLSFIFNFLPMNGPLNEEQNENIEYGQKTIKRGLNLIDSIVYFNKLITSNLPVQMEDIELNDLIDVIVSGFSAQAYQKEITLHTEHTDQSVLLHSDPESLVRILDNLISNAVKFSPFGRSIYIQLALRDNQLTIAVKDEGPGLSPDDRMKLFKRFQRLSAQPTNNEGSSGLGLSIVKALTEKLGATIEVDSELSQGTTFRLVFPAEFVRVSNHLTAN</sequence>
<dbReference type="Pfam" id="PF02518">
    <property type="entry name" value="HATPase_c"/>
    <property type="match status" value="1"/>
</dbReference>
<accession>A0A6G9AXI5</accession>
<name>A0A6G9AXI5_9BACT</name>
<evidence type="ECO:0000313" key="9">
    <source>
        <dbReference type="Proteomes" id="UP000501802"/>
    </source>
</evidence>
<comment type="catalytic activity">
    <reaction evidence="1">
        <text>ATP + protein L-histidine = ADP + protein N-phospho-L-histidine.</text>
        <dbReference type="EC" id="2.7.13.3"/>
    </reaction>
</comment>
<evidence type="ECO:0000313" key="8">
    <source>
        <dbReference type="EMBL" id="QIP17130.1"/>
    </source>
</evidence>
<dbReference type="InterPro" id="IPR005467">
    <property type="entry name" value="His_kinase_dom"/>
</dbReference>
<proteinExistence type="predicted"/>
<dbReference type="InterPro" id="IPR036097">
    <property type="entry name" value="HisK_dim/P_sf"/>
</dbReference>
<dbReference type="FunFam" id="3.30.565.10:FF:000006">
    <property type="entry name" value="Sensor histidine kinase WalK"/>
    <property type="match status" value="1"/>
</dbReference>
<organism evidence="8 9">
    <name type="scientific">Spirosoma aureum</name>
    <dbReference type="NCBI Taxonomy" id="2692134"/>
    <lineage>
        <taxon>Bacteria</taxon>
        <taxon>Pseudomonadati</taxon>
        <taxon>Bacteroidota</taxon>
        <taxon>Cytophagia</taxon>
        <taxon>Cytophagales</taxon>
        <taxon>Cytophagaceae</taxon>
        <taxon>Spirosoma</taxon>
    </lineage>
</organism>
<dbReference type="InterPro" id="IPR004358">
    <property type="entry name" value="Sig_transdc_His_kin-like_C"/>
</dbReference>
<dbReference type="CDD" id="cd00075">
    <property type="entry name" value="HATPase"/>
    <property type="match status" value="1"/>
</dbReference>
<dbReference type="SUPFAM" id="SSF47384">
    <property type="entry name" value="Homodimeric domain of signal transducing histidine kinase"/>
    <property type="match status" value="1"/>
</dbReference>
<dbReference type="EC" id="2.7.13.3" evidence="2"/>
<dbReference type="PRINTS" id="PR00344">
    <property type="entry name" value="BCTRLSENSOR"/>
</dbReference>
<dbReference type="InterPro" id="IPR050736">
    <property type="entry name" value="Sensor_HK_Regulatory"/>
</dbReference>
<dbReference type="InterPro" id="IPR003661">
    <property type="entry name" value="HisK_dim/P_dom"/>
</dbReference>
<protein>
    <recommendedName>
        <fullName evidence="2">histidine kinase</fullName>
        <ecNumber evidence="2">2.7.13.3</ecNumber>
    </recommendedName>
</protein>
<keyword evidence="3" id="KW-0597">Phosphoprotein</keyword>
<gene>
    <name evidence="8" type="ORF">G8759_33080</name>
</gene>